<dbReference type="SUPFAM" id="SSF50249">
    <property type="entry name" value="Nucleic acid-binding proteins"/>
    <property type="match status" value="1"/>
</dbReference>
<organism evidence="2 3">
    <name type="scientific">Longispora fulva</name>
    <dbReference type="NCBI Taxonomy" id="619741"/>
    <lineage>
        <taxon>Bacteria</taxon>
        <taxon>Bacillati</taxon>
        <taxon>Actinomycetota</taxon>
        <taxon>Actinomycetes</taxon>
        <taxon>Micromonosporales</taxon>
        <taxon>Micromonosporaceae</taxon>
        <taxon>Longispora</taxon>
    </lineage>
</organism>
<dbReference type="GO" id="GO:0003723">
    <property type="term" value="F:RNA binding"/>
    <property type="evidence" value="ECO:0007669"/>
    <property type="project" value="InterPro"/>
</dbReference>
<name>A0A8J7GK35_9ACTN</name>
<evidence type="ECO:0000313" key="3">
    <source>
        <dbReference type="Proteomes" id="UP000622552"/>
    </source>
</evidence>
<dbReference type="InterPro" id="IPR040596">
    <property type="entry name" value="RNase_II_C_S1"/>
</dbReference>
<reference evidence="2" key="1">
    <citation type="submission" date="2020-11" db="EMBL/GenBank/DDBJ databases">
        <title>Sequencing the genomes of 1000 actinobacteria strains.</title>
        <authorList>
            <person name="Klenk H.-P."/>
        </authorList>
    </citation>
    <scope>NUCLEOTIDE SEQUENCE</scope>
    <source>
        <strain evidence="2">DSM 45356</strain>
    </source>
</reference>
<keyword evidence="3" id="KW-1185">Reference proteome</keyword>
<dbReference type="Pfam" id="PF18614">
    <property type="entry name" value="RNase_II_C_S1"/>
    <property type="match status" value="1"/>
</dbReference>
<dbReference type="GO" id="GO:0006402">
    <property type="term" value="P:mRNA catabolic process"/>
    <property type="evidence" value="ECO:0007669"/>
    <property type="project" value="TreeGrafter"/>
</dbReference>
<proteinExistence type="predicted"/>
<dbReference type="Pfam" id="PF00773">
    <property type="entry name" value="RNB"/>
    <property type="match status" value="1"/>
</dbReference>
<dbReference type="InterPro" id="IPR001900">
    <property type="entry name" value="RNase_II/R"/>
</dbReference>
<dbReference type="RefSeq" id="WP_197005054.1">
    <property type="nucleotide sequence ID" value="NZ_BONS01000017.1"/>
</dbReference>
<evidence type="ECO:0000259" key="1">
    <source>
        <dbReference type="SMART" id="SM00955"/>
    </source>
</evidence>
<dbReference type="InterPro" id="IPR050180">
    <property type="entry name" value="RNR_Ribonuclease"/>
</dbReference>
<gene>
    <name evidence="2" type="ORF">IW245_004471</name>
</gene>
<evidence type="ECO:0000313" key="2">
    <source>
        <dbReference type="EMBL" id="MBG6138277.1"/>
    </source>
</evidence>
<dbReference type="GO" id="GO:0005829">
    <property type="term" value="C:cytosol"/>
    <property type="evidence" value="ECO:0007669"/>
    <property type="project" value="TreeGrafter"/>
</dbReference>
<dbReference type="SMART" id="SM00955">
    <property type="entry name" value="RNB"/>
    <property type="match status" value="1"/>
</dbReference>
<accession>A0A8J7GK35</accession>
<sequence>MTRISSAPRIDFSDLRRELELPGEYPPAAVAEAEAGPHAEPRADRTDLAFVTIDPPTSMDLDQAMLLTRQGDGFRVYYAIADVAAFVAPGGALDAETWLRGQTVYLPDGKVPLHPKVMSEGKASLLPDQDTPAVLWTIDLAPDGATTHVEVERALVRSRAKLNYEMDPATLPESIALLPVIGPLLVARGLARGAINLPIPEQEISPDGDGWRLELRRQTPLEEYNAQISLLTGAAAGAMMLAGKVGLLRTMPPPDPQSVARLKTCAKALGIAWPADAKVGEVIATVSPSEPRGAAFLDAAAELMRGAGYTPFDGEVPAQPLHAGMATAYAHVTAPLRRLADRYATEVCLALHAGRPVPDWARQALPKLPDVMSRTDRRANAAERGAVDLVESVLLADRVGERFEAAVLDLDDRHGVKGGVVAVDEPAVIARCEGTMPLGERIQVTLAEADPKKRRVLFRA</sequence>
<dbReference type="GO" id="GO:0004540">
    <property type="term" value="F:RNA nuclease activity"/>
    <property type="evidence" value="ECO:0007669"/>
    <property type="project" value="InterPro"/>
</dbReference>
<comment type="caution">
    <text evidence="2">The sequence shown here is derived from an EMBL/GenBank/DDBJ whole genome shotgun (WGS) entry which is preliminary data.</text>
</comment>
<feature type="domain" description="RNB" evidence="1">
    <location>
        <begin position="42"/>
        <end position="354"/>
    </location>
</feature>
<dbReference type="Proteomes" id="UP000622552">
    <property type="component" value="Unassembled WGS sequence"/>
</dbReference>
<protein>
    <submittedName>
        <fullName evidence="2">Exoribonuclease R</fullName>
    </submittedName>
</protein>
<dbReference type="InterPro" id="IPR012340">
    <property type="entry name" value="NA-bd_OB-fold"/>
</dbReference>
<dbReference type="PANTHER" id="PTHR23355:SF9">
    <property type="entry name" value="DIS3-LIKE EXONUCLEASE 2"/>
    <property type="match status" value="1"/>
</dbReference>
<dbReference type="EMBL" id="JADOUF010000001">
    <property type="protein sequence ID" value="MBG6138277.1"/>
    <property type="molecule type" value="Genomic_DNA"/>
</dbReference>
<dbReference type="AlphaFoldDB" id="A0A8J7GK35"/>
<dbReference type="PANTHER" id="PTHR23355">
    <property type="entry name" value="RIBONUCLEASE"/>
    <property type="match status" value="1"/>
</dbReference>